<dbReference type="EMBL" id="CP098502">
    <property type="protein sequence ID" value="UTI64724.1"/>
    <property type="molecule type" value="Genomic_DNA"/>
</dbReference>
<accession>A0ABY5DUX1</accession>
<dbReference type="Pfam" id="PF00561">
    <property type="entry name" value="Abhydrolase_1"/>
    <property type="match status" value="1"/>
</dbReference>
<dbReference type="SUPFAM" id="SSF53474">
    <property type="entry name" value="alpha/beta-Hydrolases"/>
    <property type="match status" value="1"/>
</dbReference>
<gene>
    <name evidence="2" type="ORF">NBH00_00600</name>
</gene>
<dbReference type="Proteomes" id="UP001056035">
    <property type="component" value="Chromosome"/>
</dbReference>
<sequence length="283" mass="30658">MASFVHGEHRIAYTEHGEGEGEHVVVLIHGLLFNQKLMTPLATHLGRRGYRVVTMDLLGHGGSDRPREMWKYSMTAFGEQVIGLLDHLGVDEAVVGGLSLGANTALEAAALAPDRVKGLIVEMPVLDHALIGCAVAFTPLVIGLTFGEPVLRAVAAVTRRIPTRPGPADVALDWIRQDPRPSAALLQGLFFARVAPPGAVRRTLPQPTLIIGHRRDPIHPFTDAGMLADELERGRLVEAASILEMRVAPKRLTGEVKQFLEEIWPPEAGAPPKRRRRASSPAA</sequence>
<dbReference type="Gene3D" id="3.40.50.1820">
    <property type="entry name" value="alpha/beta hydrolase"/>
    <property type="match status" value="1"/>
</dbReference>
<organism evidence="2 3">
    <name type="scientific">Paraconexibacter antarcticus</name>
    <dbReference type="NCBI Taxonomy" id="2949664"/>
    <lineage>
        <taxon>Bacteria</taxon>
        <taxon>Bacillati</taxon>
        <taxon>Actinomycetota</taxon>
        <taxon>Thermoleophilia</taxon>
        <taxon>Solirubrobacterales</taxon>
        <taxon>Paraconexibacteraceae</taxon>
        <taxon>Paraconexibacter</taxon>
    </lineage>
</organism>
<dbReference type="PANTHER" id="PTHR43798">
    <property type="entry name" value="MONOACYLGLYCEROL LIPASE"/>
    <property type="match status" value="1"/>
</dbReference>
<dbReference type="PRINTS" id="PR00111">
    <property type="entry name" value="ABHYDROLASE"/>
</dbReference>
<name>A0ABY5DUX1_9ACTN</name>
<keyword evidence="2" id="KW-0378">Hydrolase</keyword>
<dbReference type="RefSeq" id="WP_254571422.1">
    <property type="nucleotide sequence ID" value="NZ_CP098502.1"/>
</dbReference>
<protein>
    <submittedName>
        <fullName evidence="2">Alpha/beta hydrolase</fullName>
    </submittedName>
</protein>
<feature type="domain" description="AB hydrolase-1" evidence="1">
    <location>
        <begin position="24"/>
        <end position="124"/>
    </location>
</feature>
<reference evidence="2 3" key="1">
    <citation type="submission" date="2022-06" db="EMBL/GenBank/DDBJ databases">
        <title>Paraconexibacter antarcticus.</title>
        <authorList>
            <person name="Kim C.S."/>
        </authorList>
    </citation>
    <scope>NUCLEOTIDE SEQUENCE [LARGE SCALE GENOMIC DNA]</scope>
    <source>
        <strain evidence="2 3">02-257</strain>
    </source>
</reference>
<dbReference type="GO" id="GO:0016787">
    <property type="term" value="F:hydrolase activity"/>
    <property type="evidence" value="ECO:0007669"/>
    <property type="project" value="UniProtKB-KW"/>
</dbReference>
<keyword evidence="3" id="KW-1185">Reference proteome</keyword>
<dbReference type="InterPro" id="IPR029058">
    <property type="entry name" value="AB_hydrolase_fold"/>
</dbReference>
<dbReference type="InterPro" id="IPR050266">
    <property type="entry name" value="AB_hydrolase_sf"/>
</dbReference>
<evidence type="ECO:0000313" key="3">
    <source>
        <dbReference type="Proteomes" id="UP001056035"/>
    </source>
</evidence>
<dbReference type="InterPro" id="IPR000073">
    <property type="entry name" value="AB_hydrolase_1"/>
</dbReference>
<evidence type="ECO:0000313" key="2">
    <source>
        <dbReference type="EMBL" id="UTI64724.1"/>
    </source>
</evidence>
<proteinExistence type="predicted"/>
<evidence type="ECO:0000259" key="1">
    <source>
        <dbReference type="Pfam" id="PF00561"/>
    </source>
</evidence>